<organism evidence="1">
    <name type="scientific">viral metagenome</name>
    <dbReference type="NCBI Taxonomy" id="1070528"/>
    <lineage>
        <taxon>unclassified sequences</taxon>
        <taxon>metagenomes</taxon>
        <taxon>organismal metagenomes</taxon>
    </lineage>
</organism>
<reference evidence="1" key="1">
    <citation type="submission" date="2020-03" db="EMBL/GenBank/DDBJ databases">
        <title>The deep terrestrial virosphere.</title>
        <authorList>
            <person name="Holmfeldt K."/>
            <person name="Nilsson E."/>
            <person name="Simone D."/>
            <person name="Lopez-Fernandez M."/>
            <person name="Wu X."/>
            <person name="de Brujin I."/>
            <person name="Lundin D."/>
            <person name="Andersson A."/>
            <person name="Bertilsson S."/>
            <person name="Dopson M."/>
        </authorList>
    </citation>
    <scope>NUCLEOTIDE SEQUENCE</scope>
    <source>
        <strain evidence="1">TM448A00611</strain>
    </source>
</reference>
<dbReference type="InterPro" id="IPR036388">
    <property type="entry name" value="WH-like_DNA-bd_sf"/>
</dbReference>
<dbReference type="InterPro" id="IPR036390">
    <property type="entry name" value="WH_DNA-bd_sf"/>
</dbReference>
<evidence type="ECO:0000313" key="1">
    <source>
        <dbReference type="EMBL" id="QJA47160.1"/>
    </source>
</evidence>
<dbReference type="SUPFAM" id="SSF46785">
    <property type="entry name" value="Winged helix' DNA-binding domain"/>
    <property type="match status" value="1"/>
</dbReference>
<dbReference type="AlphaFoldDB" id="A0A6H1ZIY7"/>
<proteinExistence type="predicted"/>
<protein>
    <submittedName>
        <fullName evidence="1">Uncharacterized protein</fullName>
    </submittedName>
</protein>
<accession>A0A6H1ZIY7</accession>
<dbReference type="Gene3D" id="1.10.10.10">
    <property type="entry name" value="Winged helix-like DNA-binding domain superfamily/Winged helix DNA-binding domain"/>
    <property type="match status" value="1"/>
</dbReference>
<dbReference type="EMBL" id="MT144033">
    <property type="protein sequence ID" value="QJA47160.1"/>
    <property type="molecule type" value="Genomic_DNA"/>
</dbReference>
<name>A0A6H1ZIY7_9ZZZZ</name>
<sequence>MGSDIYLELAKANLTAREIQVMLVLIDIGITQIPFSVSLSDLGKAVRQSRQHAWRSINSLLQKGLVAKVGYRTDVKYRVVMNYKLWDLLKKPSKTVAKVGYTKVIAITPPPPAKVKKPRKPRAEYKYTDVDVYLTEKLIELMKENDPKTPALDKLQNGRLRSWYDACRKLREINHRTPEEIEAVIIFSQKDSFWCNNILSMTKLREKFPQLWLKAKGRHPSSKYQGVREWLNENKEE</sequence>
<gene>
    <name evidence="1" type="ORF">TM448A00611_0029</name>
</gene>